<gene>
    <name evidence="9" type="ORF">ARHIZOSPH14_03080</name>
</gene>
<dbReference type="SUPFAM" id="SSF103473">
    <property type="entry name" value="MFS general substrate transporter"/>
    <property type="match status" value="1"/>
</dbReference>
<feature type="transmembrane region" description="Helical" evidence="7">
    <location>
        <begin position="327"/>
        <end position="348"/>
    </location>
</feature>
<dbReference type="AlphaFoldDB" id="A0A9W6CNX2"/>
<dbReference type="GO" id="GO:0005886">
    <property type="term" value="C:plasma membrane"/>
    <property type="evidence" value="ECO:0007669"/>
    <property type="project" value="UniProtKB-SubCell"/>
</dbReference>
<comment type="caution">
    <text evidence="9">The sequence shown here is derived from an EMBL/GenBank/DDBJ whole genome shotgun (WGS) entry which is preliminary data.</text>
</comment>
<protein>
    <submittedName>
        <fullName evidence="9">MFS transporter</fullName>
    </submittedName>
</protein>
<keyword evidence="4 7" id="KW-0812">Transmembrane</keyword>
<evidence type="ECO:0000259" key="8">
    <source>
        <dbReference type="PROSITE" id="PS50850"/>
    </source>
</evidence>
<dbReference type="InterPro" id="IPR036259">
    <property type="entry name" value="MFS_trans_sf"/>
</dbReference>
<dbReference type="InterPro" id="IPR010290">
    <property type="entry name" value="TM_effector"/>
</dbReference>
<evidence type="ECO:0000256" key="5">
    <source>
        <dbReference type="ARBA" id="ARBA00022989"/>
    </source>
</evidence>
<accession>A0A9W6CNX2</accession>
<proteinExistence type="predicted"/>
<feature type="transmembrane region" description="Helical" evidence="7">
    <location>
        <begin position="369"/>
        <end position="391"/>
    </location>
</feature>
<dbReference type="PANTHER" id="PTHR23513:SF6">
    <property type="entry name" value="MAJOR FACILITATOR SUPERFAMILY ASSOCIATED DOMAIN-CONTAINING PROTEIN"/>
    <property type="match status" value="1"/>
</dbReference>
<dbReference type="CDD" id="cd06173">
    <property type="entry name" value="MFS_MefA_like"/>
    <property type="match status" value="1"/>
</dbReference>
<dbReference type="PROSITE" id="PS50850">
    <property type="entry name" value="MFS"/>
    <property type="match status" value="1"/>
</dbReference>
<feature type="transmembrane region" description="Helical" evidence="7">
    <location>
        <begin position="38"/>
        <end position="58"/>
    </location>
</feature>
<evidence type="ECO:0000313" key="9">
    <source>
        <dbReference type="EMBL" id="GLI26066.1"/>
    </source>
</evidence>
<evidence type="ECO:0000256" key="7">
    <source>
        <dbReference type="SAM" id="Phobius"/>
    </source>
</evidence>
<feature type="domain" description="Major facilitator superfamily (MFS) profile" evidence="8">
    <location>
        <begin position="235"/>
        <end position="429"/>
    </location>
</feature>
<organism evidence="9 10">
    <name type="scientific">Agromyces rhizosphaerae</name>
    <dbReference type="NCBI Taxonomy" id="88374"/>
    <lineage>
        <taxon>Bacteria</taxon>
        <taxon>Bacillati</taxon>
        <taxon>Actinomycetota</taxon>
        <taxon>Actinomycetes</taxon>
        <taxon>Micrococcales</taxon>
        <taxon>Microbacteriaceae</taxon>
        <taxon>Agromyces</taxon>
    </lineage>
</organism>
<feature type="transmembrane region" description="Helical" evidence="7">
    <location>
        <begin position="239"/>
        <end position="261"/>
    </location>
</feature>
<keyword evidence="10" id="KW-1185">Reference proteome</keyword>
<evidence type="ECO:0000256" key="4">
    <source>
        <dbReference type="ARBA" id="ARBA00022692"/>
    </source>
</evidence>
<feature type="transmembrane region" description="Helical" evidence="7">
    <location>
        <begin position="397"/>
        <end position="417"/>
    </location>
</feature>
<feature type="transmembrane region" description="Helical" evidence="7">
    <location>
        <begin position="267"/>
        <end position="289"/>
    </location>
</feature>
<keyword evidence="5 7" id="KW-1133">Transmembrane helix</keyword>
<dbReference type="RefSeq" id="WP_281882064.1">
    <property type="nucleotide sequence ID" value="NZ_BSDP01000001.1"/>
</dbReference>
<sequence length="429" mass="45531">MTSDTTTDRAAEPSKSGPSLWRDRAFLQLWAAQTVSQFGAQLATVAVPVLAIVVLGASEFEVGLLNAATTAAFLVVGLPAGAWIDRMRKRRVMIAADLVRALALATIPLLWALDRLEMWHAYLVALVIGTATVFFDVSYQSVIPVLVRRTRIGEANAKLEATAQVARIGGPAIGGGLLAIVSAPFMIAATAVTYLVSFLFLLGIRDDETPRERTPGVGLVGEIREGLSFVWHHRLIRRITLNTALANLFGTISMTLMSLLVLRELGLTPAVLGLVLSIGSVGGLLGAVATPWITRLVGEGTVIPLSTVLFGLSACLVPLSAALPAVAVPLLIVAEFGFSFSVLVYNIAQVSFRQRVTPHHLLGRMNASIRFVVWGVMPLSALLAGALAEVIGVVPTMWVGAICQLLAGAVVVFSPFLGMRTLPEADEES</sequence>
<evidence type="ECO:0000313" key="10">
    <source>
        <dbReference type="Proteomes" id="UP001144396"/>
    </source>
</evidence>
<comment type="subcellular location">
    <subcellularLocation>
        <location evidence="1">Cell membrane</location>
        <topology evidence="1">Multi-pass membrane protein</topology>
    </subcellularLocation>
</comment>
<reference evidence="9" key="1">
    <citation type="submission" date="2022-12" db="EMBL/GenBank/DDBJ databases">
        <title>Reference genome sequencing for broad-spectrum identification of bacterial and archaeal isolates by mass spectrometry.</title>
        <authorList>
            <person name="Sekiguchi Y."/>
            <person name="Tourlousse D.M."/>
        </authorList>
    </citation>
    <scope>NUCLEOTIDE SEQUENCE</scope>
    <source>
        <strain evidence="9">14</strain>
    </source>
</reference>
<keyword evidence="3" id="KW-1003">Cell membrane</keyword>
<evidence type="ECO:0000256" key="1">
    <source>
        <dbReference type="ARBA" id="ARBA00004651"/>
    </source>
</evidence>
<evidence type="ECO:0000256" key="6">
    <source>
        <dbReference type="ARBA" id="ARBA00023136"/>
    </source>
</evidence>
<dbReference type="InterPro" id="IPR020846">
    <property type="entry name" value="MFS_dom"/>
</dbReference>
<keyword evidence="2" id="KW-0813">Transport</keyword>
<dbReference type="Pfam" id="PF05977">
    <property type="entry name" value="MFS_3"/>
    <property type="match status" value="1"/>
</dbReference>
<name>A0A9W6CNX2_9MICO</name>
<evidence type="ECO:0000256" key="2">
    <source>
        <dbReference type="ARBA" id="ARBA00022448"/>
    </source>
</evidence>
<dbReference type="EMBL" id="BSDP01000001">
    <property type="protein sequence ID" value="GLI26066.1"/>
    <property type="molecule type" value="Genomic_DNA"/>
</dbReference>
<feature type="transmembrane region" description="Helical" evidence="7">
    <location>
        <begin position="185"/>
        <end position="204"/>
    </location>
</feature>
<dbReference type="PANTHER" id="PTHR23513">
    <property type="entry name" value="INTEGRAL MEMBRANE EFFLUX PROTEIN-RELATED"/>
    <property type="match status" value="1"/>
</dbReference>
<dbReference type="Gene3D" id="1.20.1250.20">
    <property type="entry name" value="MFS general substrate transporter like domains"/>
    <property type="match status" value="1"/>
</dbReference>
<dbReference type="Proteomes" id="UP001144396">
    <property type="component" value="Unassembled WGS sequence"/>
</dbReference>
<dbReference type="GO" id="GO:0022857">
    <property type="term" value="F:transmembrane transporter activity"/>
    <property type="evidence" value="ECO:0007669"/>
    <property type="project" value="InterPro"/>
</dbReference>
<keyword evidence="6 7" id="KW-0472">Membrane</keyword>
<feature type="transmembrane region" description="Helical" evidence="7">
    <location>
        <begin position="119"/>
        <end position="139"/>
    </location>
</feature>
<evidence type="ECO:0000256" key="3">
    <source>
        <dbReference type="ARBA" id="ARBA00022475"/>
    </source>
</evidence>
<feature type="transmembrane region" description="Helical" evidence="7">
    <location>
        <begin position="301"/>
        <end position="321"/>
    </location>
</feature>
<feature type="transmembrane region" description="Helical" evidence="7">
    <location>
        <begin position="64"/>
        <end position="85"/>
    </location>
</feature>